<evidence type="ECO:0000256" key="4">
    <source>
        <dbReference type="SAM" id="Coils"/>
    </source>
</evidence>
<keyword evidence="7" id="KW-1185">Reference proteome</keyword>
<comment type="subcellular location">
    <subcellularLocation>
        <location evidence="1">Nucleus</location>
    </subcellularLocation>
</comment>
<feature type="compositionally biased region" description="Polar residues" evidence="5">
    <location>
        <begin position="383"/>
        <end position="399"/>
    </location>
</feature>
<protein>
    <submittedName>
        <fullName evidence="6">Uncharacterized protein</fullName>
    </submittedName>
</protein>
<dbReference type="GO" id="GO:0019212">
    <property type="term" value="F:phosphatase inhibitor activity"/>
    <property type="evidence" value="ECO:0007669"/>
    <property type="project" value="TreeGrafter"/>
</dbReference>
<dbReference type="Pfam" id="PF02996">
    <property type="entry name" value="Prefoldin"/>
    <property type="match status" value="1"/>
</dbReference>
<comment type="similarity">
    <text evidence="3">Belongs to the RNA polymerase II subunit 5-mediating protein family.</text>
</comment>
<dbReference type="PANTHER" id="PTHR15111">
    <property type="entry name" value="RNA POLYMERASE II SUBUNIT 5-MEDIATING PROTEIN NNX3"/>
    <property type="match status" value="1"/>
</dbReference>
<evidence type="ECO:0000313" key="7">
    <source>
        <dbReference type="Proteomes" id="UP001177003"/>
    </source>
</evidence>
<dbReference type="SUPFAM" id="SSF46579">
    <property type="entry name" value="Prefoldin"/>
    <property type="match status" value="1"/>
</dbReference>
<dbReference type="InterPro" id="IPR004127">
    <property type="entry name" value="Prefoldin_subunit_alpha"/>
</dbReference>
<dbReference type="InterPro" id="IPR009053">
    <property type="entry name" value="Prefoldin"/>
</dbReference>
<evidence type="ECO:0000256" key="1">
    <source>
        <dbReference type="ARBA" id="ARBA00004123"/>
    </source>
</evidence>
<feature type="compositionally biased region" description="Polar residues" evidence="5">
    <location>
        <begin position="343"/>
        <end position="366"/>
    </location>
</feature>
<feature type="region of interest" description="Disordered" evidence="5">
    <location>
        <begin position="325"/>
        <end position="434"/>
    </location>
</feature>
<dbReference type="InterPro" id="IPR052255">
    <property type="entry name" value="RNA_pol_II_subunit5-mediator"/>
</dbReference>
<reference evidence="6" key="1">
    <citation type="submission" date="2023-04" db="EMBL/GenBank/DDBJ databases">
        <authorList>
            <person name="Vijverberg K."/>
            <person name="Xiong W."/>
            <person name="Schranz E."/>
        </authorList>
    </citation>
    <scope>NUCLEOTIDE SEQUENCE</scope>
</reference>
<proteinExistence type="inferred from homology"/>
<dbReference type="GO" id="GO:0003714">
    <property type="term" value="F:transcription corepressor activity"/>
    <property type="evidence" value="ECO:0007669"/>
    <property type="project" value="TreeGrafter"/>
</dbReference>
<dbReference type="GO" id="GO:0000122">
    <property type="term" value="P:negative regulation of transcription by RNA polymerase II"/>
    <property type="evidence" value="ECO:0007669"/>
    <property type="project" value="TreeGrafter"/>
</dbReference>
<evidence type="ECO:0000256" key="5">
    <source>
        <dbReference type="SAM" id="MobiDB-lite"/>
    </source>
</evidence>
<dbReference type="EMBL" id="OX465080">
    <property type="protein sequence ID" value="CAI9278952.1"/>
    <property type="molecule type" value="Genomic_DNA"/>
</dbReference>
<sequence length="434" mass="48621">MTPQRWLEGGGQKLGGTRVVQRWKGGSCNFPFLFSLRQPLSLLLSSRRRQLLPLPTFLLAPAPPTSSHRPAPPRPAVQRFPATPCRWSASSPTENDTSDWTQHSEGRGWWAMEEPVKGTVTSLSSIYSPEDAQKASVRVQEQISEYEKQVQQLQSFLNDNTNLVNLVKKLPDQLHHDIMVPFGKAAFFPGKLIHTNEFLVLLGEGYYADRTSKQTIEILKRRGKDLESQIENLNAVIKDLKYEASFFDETATEAAEGVVEIREDYVDEVSDEEEKDTPTPGEDDFARILSRIDELEKEEMESEMAEEAEDEDKVDLSHLLSHTHIEPEVIHSEPKESSVLPISKNSDLNLSSNIKAPASSASNNTLPRAVEQKKLESLPDTPVSKNEVLSTRNDSSKAFTGSIVEHTHNTEKSQTGQPPAPASKPVSRFKMRKK</sequence>
<keyword evidence="4" id="KW-0175">Coiled coil</keyword>
<feature type="coiled-coil region" evidence="4">
    <location>
        <begin position="216"/>
        <end position="243"/>
    </location>
</feature>
<dbReference type="PANTHER" id="PTHR15111:SF0">
    <property type="entry name" value="UNCONVENTIONAL PREFOLDIN RPB5 INTERACTOR 1"/>
    <property type="match status" value="1"/>
</dbReference>
<evidence type="ECO:0000256" key="2">
    <source>
        <dbReference type="ARBA" id="ARBA00023242"/>
    </source>
</evidence>
<dbReference type="GO" id="GO:0005634">
    <property type="term" value="C:nucleus"/>
    <property type="evidence" value="ECO:0007669"/>
    <property type="project" value="UniProtKB-SubCell"/>
</dbReference>
<evidence type="ECO:0000256" key="3">
    <source>
        <dbReference type="ARBA" id="ARBA00038295"/>
    </source>
</evidence>
<dbReference type="Proteomes" id="UP001177003">
    <property type="component" value="Chromosome 4"/>
</dbReference>
<dbReference type="Gene3D" id="1.10.287.370">
    <property type="match status" value="1"/>
</dbReference>
<accession>A0AA36E1Z3</accession>
<dbReference type="GO" id="GO:0003682">
    <property type="term" value="F:chromatin binding"/>
    <property type="evidence" value="ECO:0007669"/>
    <property type="project" value="TreeGrafter"/>
</dbReference>
<gene>
    <name evidence="6" type="ORF">LSALG_LOCUS18783</name>
</gene>
<dbReference type="NCBIfam" id="TIGR00293">
    <property type="entry name" value="prefoldin subunit alpha"/>
    <property type="match status" value="1"/>
</dbReference>
<evidence type="ECO:0000313" key="6">
    <source>
        <dbReference type="EMBL" id="CAI9278952.1"/>
    </source>
</evidence>
<organism evidence="6 7">
    <name type="scientific">Lactuca saligna</name>
    <name type="common">Willowleaf lettuce</name>
    <dbReference type="NCBI Taxonomy" id="75948"/>
    <lineage>
        <taxon>Eukaryota</taxon>
        <taxon>Viridiplantae</taxon>
        <taxon>Streptophyta</taxon>
        <taxon>Embryophyta</taxon>
        <taxon>Tracheophyta</taxon>
        <taxon>Spermatophyta</taxon>
        <taxon>Magnoliopsida</taxon>
        <taxon>eudicotyledons</taxon>
        <taxon>Gunneridae</taxon>
        <taxon>Pentapetalae</taxon>
        <taxon>asterids</taxon>
        <taxon>campanulids</taxon>
        <taxon>Asterales</taxon>
        <taxon>Asteraceae</taxon>
        <taxon>Cichorioideae</taxon>
        <taxon>Cichorieae</taxon>
        <taxon>Lactucinae</taxon>
        <taxon>Lactuca</taxon>
    </lineage>
</organism>
<keyword evidence="2" id="KW-0539">Nucleus</keyword>
<dbReference type="GO" id="GO:0009409">
    <property type="term" value="P:response to cold"/>
    <property type="evidence" value="ECO:0007669"/>
    <property type="project" value="UniProtKB-ARBA"/>
</dbReference>
<name>A0AA36E1Z3_LACSI</name>
<feature type="compositionally biased region" description="Basic and acidic residues" evidence="5">
    <location>
        <begin position="325"/>
        <end position="336"/>
    </location>
</feature>
<dbReference type="CDD" id="cd23159">
    <property type="entry name" value="Prefoldin_URI1"/>
    <property type="match status" value="1"/>
</dbReference>
<dbReference type="AlphaFoldDB" id="A0AA36E1Z3"/>
<dbReference type="GO" id="GO:0006457">
    <property type="term" value="P:protein folding"/>
    <property type="evidence" value="ECO:0007669"/>
    <property type="project" value="UniProtKB-ARBA"/>
</dbReference>